<evidence type="ECO:0000256" key="4">
    <source>
        <dbReference type="ARBA" id="ARBA00022989"/>
    </source>
</evidence>
<evidence type="ECO:0000313" key="9">
    <source>
        <dbReference type="Proteomes" id="UP001360560"/>
    </source>
</evidence>
<proteinExistence type="inferred from homology"/>
<accession>A0AAV5QTW4</accession>
<feature type="transmembrane region" description="Helical" evidence="7">
    <location>
        <begin position="331"/>
        <end position="348"/>
    </location>
</feature>
<evidence type="ECO:0000313" key="8">
    <source>
        <dbReference type="EMBL" id="GMM37981.1"/>
    </source>
</evidence>
<reference evidence="8 9" key="1">
    <citation type="journal article" date="2023" name="Elife">
        <title>Identification of key yeast species and microbe-microbe interactions impacting larval growth of Drosophila in the wild.</title>
        <authorList>
            <person name="Mure A."/>
            <person name="Sugiura Y."/>
            <person name="Maeda R."/>
            <person name="Honda K."/>
            <person name="Sakurai N."/>
            <person name="Takahashi Y."/>
            <person name="Watada M."/>
            <person name="Katoh T."/>
            <person name="Gotoh A."/>
            <person name="Gotoh Y."/>
            <person name="Taniguchi I."/>
            <person name="Nakamura K."/>
            <person name="Hayashi T."/>
            <person name="Katayama T."/>
            <person name="Uemura T."/>
            <person name="Hattori Y."/>
        </authorList>
    </citation>
    <scope>NUCLEOTIDE SEQUENCE [LARGE SCALE GENOMIC DNA]</scope>
    <source>
        <strain evidence="8 9">SC-9</strain>
    </source>
</reference>
<keyword evidence="5 7" id="KW-0472">Membrane</keyword>
<keyword evidence="9" id="KW-1185">Reference proteome</keyword>
<comment type="similarity">
    <text evidence="2">Belongs to the unc-50 family.</text>
</comment>
<dbReference type="GeneID" id="90075956"/>
<evidence type="ECO:0000256" key="3">
    <source>
        <dbReference type="ARBA" id="ARBA00022692"/>
    </source>
</evidence>
<dbReference type="GO" id="GO:0000139">
    <property type="term" value="C:Golgi membrane"/>
    <property type="evidence" value="ECO:0007669"/>
    <property type="project" value="TreeGrafter"/>
</dbReference>
<comment type="subcellular location">
    <subcellularLocation>
        <location evidence="1">Membrane</location>
        <topology evidence="1">Multi-pass membrane protein</topology>
    </subcellularLocation>
</comment>
<evidence type="ECO:0000256" key="2">
    <source>
        <dbReference type="ARBA" id="ARBA00006293"/>
    </source>
</evidence>
<name>A0AAV5QTW4_9ASCO</name>
<dbReference type="PANTHER" id="PTHR12841">
    <property type="entry name" value="PROTEIN UNC-50 HOMOLOG"/>
    <property type="match status" value="1"/>
</dbReference>
<feature type="transmembrane region" description="Helical" evidence="7">
    <location>
        <begin position="173"/>
        <end position="190"/>
    </location>
</feature>
<evidence type="ECO:0000256" key="1">
    <source>
        <dbReference type="ARBA" id="ARBA00004141"/>
    </source>
</evidence>
<feature type="region of interest" description="Disordered" evidence="6">
    <location>
        <begin position="1"/>
        <end position="24"/>
    </location>
</feature>
<dbReference type="RefSeq" id="XP_064854977.1">
    <property type="nucleotide sequence ID" value="XM_064998905.1"/>
</dbReference>
<feature type="transmembrane region" description="Helical" evidence="7">
    <location>
        <begin position="360"/>
        <end position="381"/>
    </location>
</feature>
<keyword evidence="4 7" id="KW-1133">Transmembrane helix</keyword>
<evidence type="ECO:0000256" key="6">
    <source>
        <dbReference type="SAM" id="MobiDB-lite"/>
    </source>
</evidence>
<dbReference type="EMBL" id="BTFZ01000013">
    <property type="protein sequence ID" value="GMM37981.1"/>
    <property type="molecule type" value="Genomic_DNA"/>
</dbReference>
<dbReference type="AlphaFoldDB" id="A0AAV5QTW4"/>
<organism evidence="8 9">
    <name type="scientific">Saccharomycopsis crataegensis</name>
    <dbReference type="NCBI Taxonomy" id="43959"/>
    <lineage>
        <taxon>Eukaryota</taxon>
        <taxon>Fungi</taxon>
        <taxon>Dikarya</taxon>
        <taxon>Ascomycota</taxon>
        <taxon>Saccharomycotina</taxon>
        <taxon>Saccharomycetes</taxon>
        <taxon>Saccharomycopsidaceae</taxon>
        <taxon>Saccharomycopsis</taxon>
    </lineage>
</organism>
<dbReference type="PANTHER" id="PTHR12841:SF6">
    <property type="entry name" value="PROTEIN UNC-50 HOMOLOG"/>
    <property type="match status" value="1"/>
</dbReference>
<protein>
    <submittedName>
        <fullName evidence="8">Gmh1 protein</fullName>
    </submittedName>
</protein>
<dbReference type="Proteomes" id="UP001360560">
    <property type="component" value="Unassembled WGS sequence"/>
</dbReference>
<comment type="caution">
    <text evidence="8">The sequence shown here is derived from an EMBL/GenBank/DDBJ whole genome shotgun (WGS) entry which is preliminary data.</text>
</comment>
<evidence type="ECO:0000256" key="7">
    <source>
        <dbReference type="SAM" id="Phobius"/>
    </source>
</evidence>
<keyword evidence="3 7" id="KW-0812">Transmembrane</keyword>
<feature type="transmembrane region" description="Helical" evidence="7">
    <location>
        <begin position="300"/>
        <end position="319"/>
    </location>
</feature>
<gene>
    <name evidence="8" type="ORF">DASC09_053060</name>
</gene>
<sequence length="391" mass="44643">MAAKSVSGNNGSQNLSTFNNDPSIKNNRNSVDSLVYSNFSPSNIPRHQGPGSIASSSYSNFRKQNFTGGANNGGIYGQSKHPYGGSFSTTGSNSGGFGSYSRNILAESAKRTTRFFKFKVPVFFKRVLKPPTLDFDKSIWEIFYLIFSPKKVYKSLYYHKYTKNYYHRDDPSFIILISFFLVISAIAWGITYNMKFLGILKLILYMVVVDFYVVGIIVATINWFLVNKFLRKNNYMSELYGSGGSSFNINNNNKVLGFLQYLMFKAGNFFNSNKPDSSASLSSEETLEWAYCFDIHANSFLIIWINLYLVQFILLPVLVLNNFLSRFLGNTLYLITLSYYSINSFYGYNILPFLLKTEFILIPIPIFMICWLVMTLGGFNMTNYMVDSYFN</sequence>
<dbReference type="InterPro" id="IPR007881">
    <property type="entry name" value="UNC-50"/>
</dbReference>
<feature type="transmembrane region" description="Helical" evidence="7">
    <location>
        <begin position="202"/>
        <end position="226"/>
    </location>
</feature>
<evidence type="ECO:0000256" key="5">
    <source>
        <dbReference type="ARBA" id="ARBA00023136"/>
    </source>
</evidence>
<dbReference type="Pfam" id="PF05216">
    <property type="entry name" value="UNC-50"/>
    <property type="match status" value="1"/>
</dbReference>